<dbReference type="InterPro" id="IPR008207">
    <property type="entry name" value="Sig_transdc_His_kin_Hpt_dom"/>
</dbReference>
<dbReference type="Pfam" id="PF00512">
    <property type="entry name" value="HisKA"/>
    <property type="match status" value="1"/>
</dbReference>
<dbReference type="Gene3D" id="3.30.450.20">
    <property type="entry name" value="PAS domain"/>
    <property type="match status" value="1"/>
</dbReference>
<dbReference type="InterPro" id="IPR036641">
    <property type="entry name" value="HPT_dom_sf"/>
</dbReference>
<dbReference type="InterPro" id="IPR003594">
    <property type="entry name" value="HATPase_dom"/>
</dbReference>
<dbReference type="InterPro" id="IPR036890">
    <property type="entry name" value="HATPase_C_sf"/>
</dbReference>
<dbReference type="InterPro" id="IPR011006">
    <property type="entry name" value="CheY-like_superfamily"/>
</dbReference>
<dbReference type="Pfam" id="PF01627">
    <property type="entry name" value="Hpt"/>
    <property type="match status" value="1"/>
</dbReference>
<dbReference type="InterPro" id="IPR004358">
    <property type="entry name" value="Sig_transdc_His_kin-like_C"/>
</dbReference>
<evidence type="ECO:0000256" key="13">
    <source>
        <dbReference type="ARBA" id="ARBA00022989"/>
    </source>
</evidence>
<dbReference type="SUPFAM" id="SSF53850">
    <property type="entry name" value="Periplasmic binding protein-like II"/>
    <property type="match status" value="2"/>
</dbReference>
<evidence type="ECO:0000259" key="22">
    <source>
        <dbReference type="PROSITE" id="PS50112"/>
    </source>
</evidence>
<gene>
    <name evidence="25" type="ORF">F2A38_20555</name>
</gene>
<dbReference type="Gene3D" id="1.20.120.160">
    <property type="entry name" value="HPT domain"/>
    <property type="match status" value="1"/>
</dbReference>
<dbReference type="InterPro" id="IPR035965">
    <property type="entry name" value="PAS-like_dom_sf"/>
</dbReference>
<keyword evidence="5" id="KW-0997">Cell inner membrane</keyword>
<dbReference type="InterPro" id="IPR000014">
    <property type="entry name" value="PAS"/>
</dbReference>
<dbReference type="Proteomes" id="UP000323924">
    <property type="component" value="Unassembled WGS sequence"/>
</dbReference>
<dbReference type="Gene3D" id="3.40.190.10">
    <property type="entry name" value="Periplasmic binding protein-like II"/>
    <property type="match status" value="4"/>
</dbReference>
<comment type="subcellular location">
    <subcellularLocation>
        <location evidence="2">Cell inner membrane</location>
        <topology evidence="2">Multi-pass membrane protein</topology>
    </subcellularLocation>
</comment>
<dbReference type="FunFam" id="3.30.565.10:FF:000010">
    <property type="entry name" value="Sensor histidine kinase RcsC"/>
    <property type="match status" value="1"/>
</dbReference>
<protein>
    <recommendedName>
        <fullName evidence="3">histidine kinase</fullName>
        <ecNumber evidence="3">2.7.13.3</ecNumber>
    </recommendedName>
</protein>
<feature type="signal peptide" evidence="19">
    <location>
        <begin position="1"/>
        <end position="24"/>
    </location>
</feature>
<dbReference type="InterPro" id="IPR001789">
    <property type="entry name" value="Sig_transdc_resp-reg_receiver"/>
</dbReference>
<dbReference type="SUPFAM" id="SSF55874">
    <property type="entry name" value="ATPase domain of HSP90 chaperone/DNA topoisomerase II/histidine kinase"/>
    <property type="match status" value="1"/>
</dbReference>
<evidence type="ECO:0000259" key="21">
    <source>
        <dbReference type="PROSITE" id="PS50110"/>
    </source>
</evidence>
<evidence type="ECO:0000256" key="14">
    <source>
        <dbReference type="ARBA" id="ARBA00023012"/>
    </source>
</evidence>
<dbReference type="Pfam" id="PF02518">
    <property type="entry name" value="HATPase_c"/>
    <property type="match status" value="1"/>
</dbReference>
<dbReference type="Gene3D" id="3.40.50.2300">
    <property type="match status" value="1"/>
</dbReference>
<dbReference type="CDD" id="cd00130">
    <property type="entry name" value="PAS"/>
    <property type="match status" value="1"/>
</dbReference>
<dbReference type="GO" id="GO:0005524">
    <property type="term" value="F:ATP binding"/>
    <property type="evidence" value="ECO:0007669"/>
    <property type="project" value="UniProtKB-KW"/>
</dbReference>
<evidence type="ECO:0000256" key="18">
    <source>
        <dbReference type="SAM" id="Phobius"/>
    </source>
</evidence>
<dbReference type="InterPro" id="IPR000700">
    <property type="entry name" value="PAS-assoc_C"/>
</dbReference>
<evidence type="ECO:0000259" key="24">
    <source>
        <dbReference type="PROSITE" id="PS50894"/>
    </source>
</evidence>
<evidence type="ECO:0000256" key="3">
    <source>
        <dbReference type="ARBA" id="ARBA00012438"/>
    </source>
</evidence>
<keyword evidence="11" id="KW-0418">Kinase</keyword>
<feature type="modified residue" description="4-aspartylphosphate" evidence="17">
    <location>
        <position position="1010"/>
    </location>
</feature>
<comment type="catalytic activity">
    <reaction evidence="1">
        <text>ATP + protein L-histidine = ADP + protein N-phospho-L-histidine.</text>
        <dbReference type="EC" id="2.7.13.3"/>
    </reaction>
</comment>
<accession>A0AB34C3P3</accession>
<comment type="caution">
    <text evidence="25">The sequence shown here is derived from an EMBL/GenBank/DDBJ whole genome shotgun (WGS) entry which is preliminary data.</text>
</comment>
<evidence type="ECO:0000313" key="25">
    <source>
        <dbReference type="EMBL" id="KAA5839259.1"/>
    </source>
</evidence>
<dbReference type="PANTHER" id="PTHR43047:SF72">
    <property type="entry name" value="OSMOSENSING HISTIDINE PROTEIN KINASE SLN1"/>
    <property type="match status" value="1"/>
</dbReference>
<keyword evidence="4" id="KW-1003">Cell membrane</keyword>
<evidence type="ECO:0000256" key="16">
    <source>
        <dbReference type="PROSITE-ProRule" id="PRU00110"/>
    </source>
</evidence>
<evidence type="ECO:0000256" key="7">
    <source>
        <dbReference type="ARBA" id="ARBA00022679"/>
    </source>
</evidence>
<dbReference type="PROSITE" id="PS50110">
    <property type="entry name" value="RESPONSE_REGULATORY"/>
    <property type="match status" value="1"/>
</dbReference>
<keyword evidence="14" id="KW-0902">Two-component regulatory system</keyword>
<dbReference type="GO" id="GO:0009927">
    <property type="term" value="F:histidine phosphotransfer kinase activity"/>
    <property type="evidence" value="ECO:0007669"/>
    <property type="project" value="TreeGrafter"/>
</dbReference>
<keyword evidence="8 18" id="KW-0812">Transmembrane</keyword>
<feature type="modified residue" description="Phosphohistidine" evidence="16">
    <location>
        <position position="1150"/>
    </location>
</feature>
<evidence type="ECO:0000256" key="2">
    <source>
        <dbReference type="ARBA" id="ARBA00004429"/>
    </source>
</evidence>
<evidence type="ECO:0000256" key="17">
    <source>
        <dbReference type="PROSITE-ProRule" id="PRU00169"/>
    </source>
</evidence>
<feature type="transmembrane region" description="Helical" evidence="18">
    <location>
        <begin position="540"/>
        <end position="561"/>
    </location>
</feature>
<dbReference type="SMART" id="SM00448">
    <property type="entry name" value="REC"/>
    <property type="match status" value="1"/>
</dbReference>
<reference evidence="25 26" key="1">
    <citation type="submission" date="2019-09" db="EMBL/GenBank/DDBJ databases">
        <authorList>
            <person name="Vacheron J."/>
            <person name="Dubost A."/>
            <person name="Prigent-Combaret C."/>
            <person name="Muller D."/>
        </authorList>
    </citation>
    <scope>NUCLEOTIDE SEQUENCE [LARGE SCALE GENOMIC DNA]</scope>
    <source>
        <strain evidence="25 26">JV497</strain>
    </source>
</reference>
<evidence type="ECO:0000256" key="12">
    <source>
        <dbReference type="ARBA" id="ARBA00022840"/>
    </source>
</evidence>
<feature type="domain" description="Histidine kinase" evidence="20">
    <location>
        <begin position="717"/>
        <end position="940"/>
    </location>
</feature>
<feature type="domain" description="HPt" evidence="24">
    <location>
        <begin position="1111"/>
        <end position="1205"/>
    </location>
</feature>
<name>A0AB34C3P3_9PSED</name>
<dbReference type="InterPro" id="IPR001638">
    <property type="entry name" value="Solute-binding_3/MltF_N"/>
</dbReference>
<dbReference type="SUPFAM" id="SSF47384">
    <property type="entry name" value="Homodimeric domain of signal transducing histidine kinase"/>
    <property type="match status" value="1"/>
</dbReference>
<dbReference type="AlphaFoldDB" id="A0AB34C3P3"/>
<evidence type="ECO:0000256" key="11">
    <source>
        <dbReference type="ARBA" id="ARBA00022777"/>
    </source>
</evidence>
<feature type="chain" id="PRO_5044313756" description="histidine kinase" evidence="19">
    <location>
        <begin position="25"/>
        <end position="1212"/>
    </location>
</feature>
<dbReference type="SMART" id="SM00388">
    <property type="entry name" value="HisKA"/>
    <property type="match status" value="1"/>
</dbReference>
<dbReference type="SUPFAM" id="SSF47226">
    <property type="entry name" value="Histidine-containing phosphotransfer domain, HPT domain"/>
    <property type="match status" value="1"/>
</dbReference>
<dbReference type="Pfam" id="PF00497">
    <property type="entry name" value="SBP_bac_3"/>
    <property type="match status" value="2"/>
</dbReference>
<keyword evidence="15 18" id="KW-0472">Membrane</keyword>
<dbReference type="PROSITE" id="PS50109">
    <property type="entry name" value="HIS_KIN"/>
    <property type="match status" value="1"/>
</dbReference>
<dbReference type="GO" id="GO:0006355">
    <property type="term" value="P:regulation of DNA-templated transcription"/>
    <property type="evidence" value="ECO:0007669"/>
    <property type="project" value="InterPro"/>
</dbReference>
<dbReference type="SMART" id="SM00387">
    <property type="entry name" value="HATPase_c"/>
    <property type="match status" value="1"/>
</dbReference>
<dbReference type="Pfam" id="PF00989">
    <property type="entry name" value="PAS"/>
    <property type="match status" value="1"/>
</dbReference>
<keyword evidence="12" id="KW-0067">ATP-binding</keyword>
<dbReference type="InterPro" id="IPR003661">
    <property type="entry name" value="HisK_dim/P_dom"/>
</dbReference>
<dbReference type="SMART" id="SM00091">
    <property type="entry name" value="PAS"/>
    <property type="match status" value="1"/>
</dbReference>
<dbReference type="Pfam" id="PF00072">
    <property type="entry name" value="Response_reg"/>
    <property type="match status" value="1"/>
</dbReference>
<dbReference type="SMART" id="SM00062">
    <property type="entry name" value="PBPb"/>
    <property type="match status" value="2"/>
</dbReference>
<dbReference type="InterPro" id="IPR036097">
    <property type="entry name" value="HisK_dim/P_sf"/>
</dbReference>
<keyword evidence="10" id="KW-0547">Nucleotide-binding</keyword>
<dbReference type="RefSeq" id="WP_150052426.1">
    <property type="nucleotide sequence ID" value="NZ_VWPC01000021.1"/>
</dbReference>
<feature type="domain" description="Response regulatory" evidence="21">
    <location>
        <begin position="961"/>
        <end position="1080"/>
    </location>
</feature>
<dbReference type="InterPro" id="IPR013767">
    <property type="entry name" value="PAS_fold"/>
</dbReference>
<dbReference type="SUPFAM" id="SSF52172">
    <property type="entry name" value="CheY-like"/>
    <property type="match status" value="1"/>
</dbReference>
<evidence type="ECO:0000256" key="19">
    <source>
        <dbReference type="SAM" id="SignalP"/>
    </source>
</evidence>
<dbReference type="Gene3D" id="1.10.287.130">
    <property type="match status" value="1"/>
</dbReference>
<dbReference type="PROSITE" id="PS50113">
    <property type="entry name" value="PAC"/>
    <property type="match status" value="1"/>
</dbReference>
<dbReference type="GO" id="GO:0005886">
    <property type="term" value="C:plasma membrane"/>
    <property type="evidence" value="ECO:0007669"/>
    <property type="project" value="UniProtKB-SubCell"/>
</dbReference>
<dbReference type="NCBIfam" id="TIGR00229">
    <property type="entry name" value="sensory_box"/>
    <property type="match status" value="1"/>
</dbReference>
<evidence type="ECO:0000256" key="9">
    <source>
        <dbReference type="ARBA" id="ARBA00022729"/>
    </source>
</evidence>
<dbReference type="CDD" id="cd17546">
    <property type="entry name" value="REC_hyHK_CKI1_RcsC-like"/>
    <property type="match status" value="1"/>
</dbReference>
<evidence type="ECO:0000256" key="6">
    <source>
        <dbReference type="ARBA" id="ARBA00022553"/>
    </source>
</evidence>
<evidence type="ECO:0000313" key="26">
    <source>
        <dbReference type="Proteomes" id="UP000323924"/>
    </source>
</evidence>
<evidence type="ECO:0000259" key="20">
    <source>
        <dbReference type="PROSITE" id="PS50109"/>
    </source>
</evidence>
<evidence type="ECO:0000256" key="5">
    <source>
        <dbReference type="ARBA" id="ARBA00022519"/>
    </source>
</evidence>
<evidence type="ECO:0000259" key="23">
    <source>
        <dbReference type="PROSITE" id="PS50113"/>
    </source>
</evidence>
<sequence>MKSSLRLCLALLVLLSPVFVVAHAADEAEAETLQLLGRSSLGEHQVELAEADWSWLRKKGTLYLGISAPDYPPFDVTGTGRDYEGLTADYVGLLAQLLHVQVQVRRFPSRADVIRALKDGEVDLLGTANGFEESDPELVMSAAYADDQPMIVTRSDEGTSFAGDMAGKKISMLYHYLPPQSVSRAYPDAELQLYPSTLSAIGAVAFGKADAYLGDAISANYLIGMNYLNNVQLSDFSRLEGSRFAFALSARNTRLLGITNAAIAAIPIGERMAILRRWGASEMNIPGQNRLHLTPKEQRWLEQHPRVTVAAMENFLPLSFFDKKGALRGVSADVLAKVSLRTGLKFDMVRGTSMARQIDNLQAGKVDLLAALTPSAEREGHMRFTRPYLSTPYVLITRIGPQSPATLDDMAGKRLAIIRGMFLTDYIASRFAQVQIVYADNAAQVMAMVAKGEVDAGANSLLSARYMISRQYRDRLQVTSTVGIEPARFAFVTKRGDLELYAILEKALLSISPEEMAEITNRWRSEVVIDDTFWLRNRDAIVQGFFIAGVLLLLAFVWIAYLRRLIHRREVAERALNNQLEFMRVLIDGTPHPIYVRDLEARMVICNSSYLEVLGLSNDEVLGKRITESVFADSAEAAAYHDEYLQVLRDDVSKVQDRALVLPDGRHLTIYHWMLPYKDSEGTITGMIAGWIDVSEREQLLGMVQEANRAKTTFLATMSHEIRTPLNAVIGMLELALKKSDQGVLDRFAIEVASGAAHGLLDLIGDILDIARIESGKLSLTPGRANLRELVRSVARIFEGLAEQKQLKLELTLDARADCDVSIDPLRLKQVISNLVSNAIKFTAEGEVRLLLEVLADTPGEPLSIRLRVEDSGQGISVEDQQRLFSPFTQASNNNQSGRSGSGLGLVISRTLCEMMGGQLHLHSVLGQGTQIEVLLQMPVLEPLPPAAPSAIEASLQQPLKILVVDDYPANRLLLSKQLGYLGHEMVEAQDGAHGLRAWRKQRFDVVITDCNMPIMNGYALSRAIRAEEADRRLAPCLIIGFTANAQPDEKTRCLEAGMDDCLFKPISLESLKQRLDRFEPVVVAVPADQAAEEQIDDIDFASLEKLVRGDQAAMRELLNDLALSNQQDMARLAEDCSTQDGQELSDLAHKVKGGARIVKARRLILACEQLEAACEAKADGQALRRAGAALKEEMSALATALDTYTGAIQTH</sequence>
<feature type="domain" description="PAC" evidence="23">
    <location>
        <begin position="653"/>
        <end position="706"/>
    </location>
</feature>
<evidence type="ECO:0000256" key="8">
    <source>
        <dbReference type="ARBA" id="ARBA00022692"/>
    </source>
</evidence>
<dbReference type="PANTHER" id="PTHR43047">
    <property type="entry name" value="TWO-COMPONENT HISTIDINE PROTEIN KINASE"/>
    <property type="match status" value="1"/>
</dbReference>
<dbReference type="Gene3D" id="3.30.565.10">
    <property type="entry name" value="Histidine kinase-like ATPase, C-terminal domain"/>
    <property type="match status" value="1"/>
</dbReference>
<feature type="domain" description="PAS" evidence="22">
    <location>
        <begin position="579"/>
        <end position="624"/>
    </location>
</feature>
<dbReference type="InterPro" id="IPR005467">
    <property type="entry name" value="His_kinase_dom"/>
</dbReference>
<dbReference type="SUPFAM" id="SSF55785">
    <property type="entry name" value="PYP-like sensor domain (PAS domain)"/>
    <property type="match status" value="1"/>
</dbReference>
<dbReference type="GO" id="GO:0000155">
    <property type="term" value="F:phosphorelay sensor kinase activity"/>
    <property type="evidence" value="ECO:0007669"/>
    <property type="project" value="InterPro"/>
</dbReference>
<dbReference type="CDD" id="cd13707">
    <property type="entry name" value="PBP2_BvgS_D2"/>
    <property type="match status" value="1"/>
</dbReference>
<dbReference type="CDD" id="cd00082">
    <property type="entry name" value="HisKA"/>
    <property type="match status" value="1"/>
</dbReference>
<dbReference type="PRINTS" id="PR00344">
    <property type="entry name" value="BCTRLSENSOR"/>
</dbReference>
<evidence type="ECO:0000256" key="10">
    <source>
        <dbReference type="ARBA" id="ARBA00022741"/>
    </source>
</evidence>
<keyword evidence="7" id="KW-0808">Transferase</keyword>
<keyword evidence="9 19" id="KW-0732">Signal</keyword>
<proteinExistence type="predicted"/>
<dbReference type="EMBL" id="VWPC01000021">
    <property type="protein sequence ID" value="KAA5839259.1"/>
    <property type="molecule type" value="Genomic_DNA"/>
</dbReference>
<dbReference type="InterPro" id="IPR049871">
    <property type="entry name" value="BvgS-like_periplasmic2"/>
</dbReference>
<dbReference type="PROSITE" id="PS50894">
    <property type="entry name" value="HPT"/>
    <property type="match status" value="1"/>
</dbReference>
<keyword evidence="6 17" id="KW-0597">Phosphoprotein</keyword>
<dbReference type="CDD" id="cd00088">
    <property type="entry name" value="HPT"/>
    <property type="match status" value="1"/>
</dbReference>
<dbReference type="PROSITE" id="PS50112">
    <property type="entry name" value="PAS"/>
    <property type="match status" value="1"/>
</dbReference>
<dbReference type="InterPro" id="IPR049870">
    <property type="entry name" value="BvgS-like_periplasmic1"/>
</dbReference>
<evidence type="ECO:0000256" key="4">
    <source>
        <dbReference type="ARBA" id="ARBA00022475"/>
    </source>
</evidence>
<evidence type="ECO:0000256" key="1">
    <source>
        <dbReference type="ARBA" id="ARBA00000085"/>
    </source>
</evidence>
<keyword evidence="13 18" id="KW-1133">Transmembrane helix</keyword>
<dbReference type="EC" id="2.7.13.3" evidence="3"/>
<evidence type="ECO:0000256" key="15">
    <source>
        <dbReference type="ARBA" id="ARBA00023136"/>
    </source>
</evidence>
<dbReference type="CDD" id="cd16922">
    <property type="entry name" value="HATPase_EvgS-ArcB-TorS-like"/>
    <property type="match status" value="1"/>
</dbReference>
<dbReference type="CDD" id="cd13705">
    <property type="entry name" value="PBP2_BvgS_D1"/>
    <property type="match status" value="1"/>
</dbReference>
<organism evidence="25 26">
    <name type="scientific">Pseudomonas chlororaphis</name>
    <dbReference type="NCBI Taxonomy" id="587753"/>
    <lineage>
        <taxon>Bacteria</taxon>
        <taxon>Pseudomonadati</taxon>
        <taxon>Pseudomonadota</taxon>
        <taxon>Gammaproteobacteria</taxon>
        <taxon>Pseudomonadales</taxon>
        <taxon>Pseudomonadaceae</taxon>
        <taxon>Pseudomonas</taxon>
    </lineage>
</organism>